<feature type="compositionally biased region" description="Polar residues" evidence="6">
    <location>
        <begin position="304"/>
        <end position="323"/>
    </location>
</feature>
<dbReference type="EMBL" id="JARJLG010000128">
    <property type="protein sequence ID" value="KAJ7740194.1"/>
    <property type="molecule type" value="Genomic_DNA"/>
</dbReference>
<sequence>MPSTMQPSSRFTSRRKSCQNCCDTKARCSLQRPLCSRCQTRGLVCHYITTADSPSTSRATTAVEDLQYHPHLTNEPSLTPERGRIASRWLDALIPPPGRTPIPKNFSSRTVQYISRVLKAYAEILIKDDLALPPIIHSLQSVAQPPLANYRSILRMWDARAPGSEVMVKETICREMDRLFREYQTYDHITLLSACQAYLLYSIYLFFSPESPNMVDTSTMINLQELASAMSLTGLSTAGEGVYPIRPSWESWIMAEAKRRTLFTMYLFDNAFNFFQKTLRTLPPNWGSYRYLQPRPCGRPIAETSGSRNTNPTLQNGQRTSPDLKTCGHTRRSQSRRNGGNESIDGLDLWTSLGCFCSPYVA</sequence>
<keyword evidence="3" id="KW-0805">Transcription regulation</keyword>
<dbReference type="PROSITE" id="PS00463">
    <property type="entry name" value="ZN2_CY6_FUNGAL_1"/>
    <property type="match status" value="1"/>
</dbReference>
<name>A0AAD7N1H3_9AGAR</name>
<evidence type="ECO:0000256" key="2">
    <source>
        <dbReference type="ARBA" id="ARBA00022833"/>
    </source>
</evidence>
<evidence type="ECO:0000313" key="8">
    <source>
        <dbReference type="EMBL" id="KAJ7740194.1"/>
    </source>
</evidence>
<dbReference type="GO" id="GO:0008270">
    <property type="term" value="F:zinc ion binding"/>
    <property type="evidence" value="ECO:0007669"/>
    <property type="project" value="InterPro"/>
</dbReference>
<keyword evidence="5" id="KW-0539">Nucleus</keyword>
<dbReference type="PANTHER" id="PTHR47660:SF3">
    <property type="entry name" value="FINGER DOMAIN PROTEIN, PUTATIVE (AFU_ORTHOLOGUE AFUA_4G03310)-RELATED"/>
    <property type="match status" value="1"/>
</dbReference>
<evidence type="ECO:0000256" key="1">
    <source>
        <dbReference type="ARBA" id="ARBA00022723"/>
    </source>
</evidence>
<dbReference type="Gene3D" id="4.10.240.10">
    <property type="entry name" value="Zn(2)-C6 fungal-type DNA-binding domain"/>
    <property type="match status" value="1"/>
</dbReference>
<gene>
    <name evidence="8" type="ORF">DFH07DRAFT_839179</name>
</gene>
<feature type="domain" description="Zn(2)-C6 fungal-type" evidence="7">
    <location>
        <begin position="17"/>
        <end position="47"/>
    </location>
</feature>
<dbReference type="GO" id="GO:0000981">
    <property type="term" value="F:DNA-binding transcription factor activity, RNA polymerase II-specific"/>
    <property type="evidence" value="ECO:0007669"/>
    <property type="project" value="InterPro"/>
</dbReference>
<keyword evidence="4" id="KW-0804">Transcription</keyword>
<dbReference type="CDD" id="cd00067">
    <property type="entry name" value="GAL4"/>
    <property type="match status" value="1"/>
</dbReference>
<evidence type="ECO:0000256" key="3">
    <source>
        <dbReference type="ARBA" id="ARBA00023015"/>
    </source>
</evidence>
<keyword evidence="9" id="KW-1185">Reference proteome</keyword>
<dbReference type="InterPro" id="IPR001138">
    <property type="entry name" value="Zn2Cys6_DnaBD"/>
</dbReference>
<dbReference type="PANTHER" id="PTHR47660">
    <property type="entry name" value="TRANSCRIPTION FACTOR WITH C2H2 AND ZN(2)-CYS(6) DNA BINDING DOMAIN (EUROFUNG)-RELATED-RELATED"/>
    <property type="match status" value="1"/>
</dbReference>
<dbReference type="AlphaFoldDB" id="A0AAD7N1H3"/>
<protein>
    <recommendedName>
        <fullName evidence="7">Zn(2)-C6 fungal-type domain-containing protein</fullName>
    </recommendedName>
</protein>
<dbReference type="SUPFAM" id="SSF57701">
    <property type="entry name" value="Zn2/Cys6 DNA-binding domain"/>
    <property type="match status" value="1"/>
</dbReference>
<dbReference type="PRINTS" id="PR00755">
    <property type="entry name" value="AFLATOXINBRP"/>
</dbReference>
<dbReference type="PROSITE" id="PS50048">
    <property type="entry name" value="ZN2_CY6_FUNGAL_2"/>
    <property type="match status" value="1"/>
</dbReference>
<evidence type="ECO:0000256" key="4">
    <source>
        <dbReference type="ARBA" id="ARBA00023163"/>
    </source>
</evidence>
<feature type="region of interest" description="Disordered" evidence="6">
    <location>
        <begin position="300"/>
        <end position="342"/>
    </location>
</feature>
<dbReference type="InterPro" id="IPR036864">
    <property type="entry name" value="Zn2-C6_fun-type_DNA-bd_sf"/>
</dbReference>
<reference evidence="8" key="1">
    <citation type="submission" date="2023-03" db="EMBL/GenBank/DDBJ databases">
        <title>Massive genome expansion in bonnet fungi (Mycena s.s.) driven by repeated elements and novel gene families across ecological guilds.</title>
        <authorList>
            <consortium name="Lawrence Berkeley National Laboratory"/>
            <person name="Harder C.B."/>
            <person name="Miyauchi S."/>
            <person name="Viragh M."/>
            <person name="Kuo A."/>
            <person name="Thoen E."/>
            <person name="Andreopoulos B."/>
            <person name="Lu D."/>
            <person name="Skrede I."/>
            <person name="Drula E."/>
            <person name="Henrissat B."/>
            <person name="Morin E."/>
            <person name="Kohler A."/>
            <person name="Barry K."/>
            <person name="LaButti K."/>
            <person name="Morin E."/>
            <person name="Salamov A."/>
            <person name="Lipzen A."/>
            <person name="Mereny Z."/>
            <person name="Hegedus B."/>
            <person name="Baldrian P."/>
            <person name="Stursova M."/>
            <person name="Weitz H."/>
            <person name="Taylor A."/>
            <person name="Grigoriev I.V."/>
            <person name="Nagy L.G."/>
            <person name="Martin F."/>
            <person name="Kauserud H."/>
        </authorList>
    </citation>
    <scope>NUCLEOTIDE SEQUENCE</scope>
    <source>
        <strain evidence="8">CBHHK188m</strain>
    </source>
</reference>
<organism evidence="8 9">
    <name type="scientific">Mycena maculata</name>
    <dbReference type="NCBI Taxonomy" id="230809"/>
    <lineage>
        <taxon>Eukaryota</taxon>
        <taxon>Fungi</taxon>
        <taxon>Dikarya</taxon>
        <taxon>Basidiomycota</taxon>
        <taxon>Agaricomycotina</taxon>
        <taxon>Agaricomycetes</taxon>
        <taxon>Agaricomycetidae</taxon>
        <taxon>Agaricales</taxon>
        <taxon>Marasmiineae</taxon>
        <taxon>Mycenaceae</taxon>
        <taxon>Mycena</taxon>
    </lineage>
</organism>
<keyword evidence="2" id="KW-0862">Zinc</keyword>
<dbReference type="Proteomes" id="UP001215280">
    <property type="component" value="Unassembled WGS sequence"/>
</dbReference>
<accession>A0AAD7N1H3</accession>
<evidence type="ECO:0000313" key="9">
    <source>
        <dbReference type="Proteomes" id="UP001215280"/>
    </source>
</evidence>
<comment type="caution">
    <text evidence="8">The sequence shown here is derived from an EMBL/GenBank/DDBJ whole genome shotgun (WGS) entry which is preliminary data.</text>
</comment>
<evidence type="ECO:0000259" key="7">
    <source>
        <dbReference type="PROSITE" id="PS50048"/>
    </source>
</evidence>
<evidence type="ECO:0000256" key="5">
    <source>
        <dbReference type="ARBA" id="ARBA00023242"/>
    </source>
</evidence>
<proteinExistence type="predicted"/>
<keyword evidence="1" id="KW-0479">Metal-binding</keyword>
<dbReference type="Pfam" id="PF00172">
    <property type="entry name" value="Zn_clus"/>
    <property type="match status" value="1"/>
</dbReference>
<evidence type="ECO:0000256" key="6">
    <source>
        <dbReference type="SAM" id="MobiDB-lite"/>
    </source>
</evidence>